<dbReference type="Proteomes" id="UP000823941">
    <property type="component" value="Chromosome 13"/>
</dbReference>
<dbReference type="PANTHER" id="PTHR11161">
    <property type="entry name" value="O-ACYLTRANSFERASE"/>
    <property type="match status" value="1"/>
</dbReference>
<protein>
    <recommendedName>
        <fullName evidence="1">Nose resistant-to-fluoxetine protein N-terminal domain-containing protein</fullName>
    </recommendedName>
</protein>
<dbReference type="EMBL" id="JAHIBW010000013">
    <property type="protein sequence ID" value="KAG7305289.1"/>
    <property type="molecule type" value="Genomic_DNA"/>
</dbReference>
<evidence type="ECO:0000313" key="2">
    <source>
        <dbReference type="EMBL" id="KAG7305289.1"/>
    </source>
</evidence>
<accession>A0ABQ7QJE2</accession>
<proteinExistence type="predicted"/>
<evidence type="ECO:0000259" key="1">
    <source>
        <dbReference type="Pfam" id="PF20146"/>
    </source>
</evidence>
<gene>
    <name evidence="2" type="ORF">JYU34_009334</name>
</gene>
<keyword evidence="3" id="KW-1185">Reference proteome</keyword>
<dbReference type="InterPro" id="IPR052728">
    <property type="entry name" value="O2_lipid_transport_reg"/>
</dbReference>
<organism evidence="2 3">
    <name type="scientific">Plutella xylostella</name>
    <name type="common">Diamondback moth</name>
    <name type="synonym">Plutella maculipennis</name>
    <dbReference type="NCBI Taxonomy" id="51655"/>
    <lineage>
        <taxon>Eukaryota</taxon>
        <taxon>Metazoa</taxon>
        <taxon>Ecdysozoa</taxon>
        <taxon>Arthropoda</taxon>
        <taxon>Hexapoda</taxon>
        <taxon>Insecta</taxon>
        <taxon>Pterygota</taxon>
        <taxon>Neoptera</taxon>
        <taxon>Endopterygota</taxon>
        <taxon>Lepidoptera</taxon>
        <taxon>Glossata</taxon>
        <taxon>Ditrysia</taxon>
        <taxon>Yponomeutoidea</taxon>
        <taxon>Plutellidae</taxon>
        <taxon>Plutella</taxon>
    </lineage>
</organism>
<feature type="domain" description="Nose resistant-to-fluoxetine protein N-terminal" evidence="1">
    <location>
        <begin position="53"/>
        <end position="162"/>
    </location>
</feature>
<dbReference type="Pfam" id="PF20146">
    <property type="entry name" value="NRF"/>
    <property type="match status" value="1"/>
</dbReference>
<sequence>MESVFDDELYDRVLDEETCKRQIELMQTPSIGNLFKETNDAVPRDLNYPDVFFYSGNYQECLSINSVVNGTRIQGKYCQVEVEVPRLPPLRSAPAAPEAPSNQTLRQQVMFAAQRHKLRLVYYIGCEAAIAKTESLDAWTWKPSLRVGVGVCVPHACRATRVWRDVQRAYAGDTGPVLRARGHPLEDPSSEVYCRLPNDITWHYTDSVALVAVCVVVILVASGTALDIRQRRGAAGGEAAGPGRGECALGAWSALRNGHQLAAEATADGGVRCVHGVRALSVIGVVLCHTLLDDVVVENFVIHDQAE</sequence>
<evidence type="ECO:0000313" key="3">
    <source>
        <dbReference type="Proteomes" id="UP000823941"/>
    </source>
</evidence>
<reference evidence="2 3" key="1">
    <citation type="submission" date="2021-06" db="EMBL/GenBank/DDBJ databases">
        <title>A haploid diamondback moth (Plutella xylostella L.) genome assembly resolves 31 chromosomes and identifies a diamide resistance mutation.</title>
        <authorList>
            <person name="Ward C.M."/>
            <person name="Perry K.D."/>
            <person name="Baker G."/>
            <person name="Powis K."/>
            <person name="Heckel D.G."/>
            <person name="Baxter S.W."/>
        </authorList>
    </citation>
    <scope>NUCLEOTIDE SEQUENCE [LARGE SCALE GENOMIC DNA]</scope>
    <source>
        <strain evidence="2 3">LV</strain>
        <tissue evidence="2">Single pupa</tissue>
    </source>
</reference>
<name>A0ABQ7QJE2_PLUXY</name>
<dbReference type="InterPro" id="IPR006621">
    <property type="entry name" value="Nose-resist-to-fluoxetine_N"/>
</dbReference>
<dbReference type="PANTHER" id="PTHR11161:SF0">
    <property type="entry name" value="O-ACYLTRANSFERASE LIKE PROTEIN"/>
    <property type="match status" value="1"/>
</dbReference>
<comment type="caution">
    <text evidence="2">The sequence shown here is derived from an EMBL/GenBank/DDBJ whole genome shotgun (WGS) entry which is preliminary data.</text>
</comment>